<accession>A0A645BXU2</accession>
<keyword evidence="1" id="KW-1133">Transmembrane helix</keyword>
<dbReference type="EMBL" id="VSSQ01023400">
    <property type="protein sequence ID" value="MPM70310.1"/>
    <property type="molecule type" value="Genomic_DNA"/>
</dbReference>
<gene>
    <name evidence="2" type="ORF">SDC9_117265</name>
</gene>
<dbReference type="AlphaFoldDB" id="A0A645BXU2"/>
<comment type="caution">
    <text evidence="2">The sequence shown here is derived from an EMBL/GenBank/DDBJ whole genome shotgun (WGS) entry which is preliminary data.</text>
</comment>
<feature type="transmembrane region" description="Helical" evidence="1">
    <location>
        <begin position="61"/>
        <end position="81"/>
    </location>
</feature>
<evidence type="ECO:0008006" key="3">
    <source>
        <dbReference type="Google" id="ProtNLM"/>
    </source>
</evidence>
<proteinExistence type="predicted"/>
<keyword evidence="1" id="KW-0812">Transmembrane</keyword>
<reference evidence="2" key="1">
    <citation type="submission" date="2019-08" db="EMBL/GenBank/DDBJ databases">
        <authorList>
            <person name="Kucharzyk K."/>
            <person name="Murdoch R.W."/>
            <person name="Higgins S."/>
            <person name="Loffler F."/>
        </authorList>
    </citation>
    <scope>NUCLEOTIDE SEQUENCE</scope>
</reference>
<evidence type="ECO:0000313" key="2">
    <source>
        <dbReference type="EMBL" id="MPM70310.1"/>
    </source>
</evidence>
<evidence type="ECO:0000256" key="1">
    <source>
        <dbReference type="SAM" id="Phobius"/>
    </source>
</evidence>
<sequence length="129" mass="14383">MVIYSTTTNMQTSVDICNAVLDAAPEVFTSVVKFGYCEPVDNAYMPKYPVQSNPRSLRNTFVSGFMGVAVAIALILLIYMLDNRIKGTSDIKDNYQVAILGEIPNFSLKSDERYSNYGSSKEKGQRRGY</sequence>
<name>A0A645BXU2_9ZZZZ</name>
<keyword evidence="1" id="KW-0472">Membrane</keyword>
<organism evidence="2">
    <name type="scientific">bioreactor metagenome</name>
    <dbReference type="NCBI Taxonomy" id="1076179"/>
    <lineage>
        <taxon>unclassified sequences</taxon>
        <taxon>metagenomes</taxon>
        <taxon>ecological metagenomes</taxon>
    </lineage>
</organism>
<protein>
    <recommendedName>
        <fullName evidence="3">Polysaccharide chain length determinant N-terminal domain-containing protein</fullName>
    </recommendedName>
</protein>